<dbReference type="InterPro" id="IPR049428">
    <property type="entry name" value="RecA-like_N"/>
</dbReference>
<dbReference type="RefSeq" id="WP_394849624.1">
    <property type="nucleotide sequence ID" value="NZ_CP089982.1"/>
</dbReference>
<dbReference type="Gene3D" id="3.40.50.300">
    <property type="entry name" value="P-loop containing nucleotide triphosphate hydrolases"/>
    <property type="match status" value="1"/>
</dbReference>
<dbReference type="Proteomes" id="UP001379533">
    <property type="component" value="Chromosome"/>
</dbReference>
<dbReference type="InterPro" id="IPR027417">
    <property type="entry name" value="P-loop_NTPase"/>
</dbReference>
<keyword evidence="3" id="KW-1185">Reference proteome</keyword>
<evidence type="ECO:0000259" key="1">
    <source>
        <dbReference type="Pfam" id="PF00154"/>
    </source>
</evidence>
<feature type="domain" description="RecA-like N-terminal" evidence="1">
    <location>
        <begin position="21"/>
        <end position="133"/>
    </location>
</feature>
<dbReference type="EMBL" id="CP089982">
    <property type="protein sequence ID" value="WXA98994.1"/>
    <property type="molecule type" value="Genomic_DNA"/>
</dbReference>
<protein>
    <submittedName>
        <fullName evidence="2">Recombinase A</fullName>
    </submittedName>
</protein>
<evidence type="ECO:0000313" key="2">
    <source>
        <dbReference type="EMBL" id="WXA98994.1"/>
    </source>
</evidence>
<dbReference type="SUPFAM" id="SSF52540">
    <property type="entry name" value="P-loop containing nucleoside triphosphate hydrolases"/>
    <property type="match status" value="1"/>
</dbReference>
<organism evidence="2 3">
    <name type="scientific">Pendulispora brunnea</name>
    <dbReference type="NCBI Taxonomy" id="2905690"/>
    <lineage>
        <taxon>Bacteria</taxon>
        <taxon>Pseudomonadati</taxon>
        <taxon>Myxococcota</taxon>
        <taxon>Myxococcia</taxon>
        <taxon>Myxococcales</taxon>
        <taxon>Sorangiineae</taxon>
        <taxon>Pendulisporaceae</taxon>
        <taxon>Pendulispora</taxon>
    </lineage>
</organism>
<evidence type="ECO:0000313" key="3">
    <source>
        <dbReference type="Proteomes" id="UP001379533"/>
    </source>
</evidence>
<reference evidence="2 3" key="1">
    <citation type="submission" date="2021-12" db="EMBL/GenBank/DDBJ databases">
        <title>Discovery of the Pendulisporaceae a myxobacterial family with distinct sporulation behavior and unique specialized metabolism.</title>
        <authorList>
            <person name="Garcia R."/>
            <person name="Popoff A."/>
            <person name="Bader C.D."/>
            <person name="Loehr J."/>
            <person name="Walesch S."/>
            <person name="Walt C."/>
            <person name="Boldt J."/>
            <person name="Bunk B."/>
            <person name="Haeckl F.J.F.P.J."/>
            <person name="Gunesch A.P."/>
            <person name="Birkelbach J."/>
            <person name="Nuebel U."/>
            <person name="Pietschmann T."/>
            <person name="Bach T."/>
            <person name="Mueller R."/>
        </authorList>
    </citation>
    <scope>NUCLEOTIDE SEQUENCE [LARGE SCALE GENOMIC DNA]</scope>
    <source>
        <strain evidence="2 3">MSr12523</strain>
    </source>
</reference>
<accession>A0ABZ2KPS1</accession>
<proteinExistence type="predicted"/>
<name>A0ABZ2KPS1_9BACT</name>
<sequence>MVDLLARLGSRVEAAENLVRDVPSLPLDWPELDALLPDGGLPHGVVELTAPQGLGGTTALALAAVRAAHARDTRAWCAWVDPEGTLHAPGVVQAGVDLARLLVVRPPRSELARVAVTTASAKAFEVLVVDYHAVPGAIEANGPARSAPKKRAWPEVVFIRKLALAAAEAGTSALLLTDAAAPRAQPWPVALRLELARTVDAMVLRVGKDARGRVGMAKTIPLRSRPQRRSAG</sequence>
<dbReference type="Pfam" id="PF00154">
    <property type="entry name" value="RecA_N"/>
    <property type="match status" value="1"/>
</dbReference>
<gene>
    <name evidence="2" type="ORF">LZC95_19505</name>
</gene>